<comment type="subcellular location">
    <subcellularLocation>
        <location evidence="1">Secreted</location>
    </subcellularLocation>
</comment>
<dbReference type="InterPro" id="IPR000734">
    <property type="entry name" value="TAG_lipase"/>
</dbReference>
<keyword evidence="8" id="KW-1185">Reference proteome</keyword>
<dbReference type="Proteomes" id="UP000789390">
    <property type="component" value="Unassembled WGS sequence"/>
</dbReference>
<reference evidence="7" key="1">
    <citation type="submission" date="2021-11" db="EMBL/GenBank/DDBJ databases">
        <authorList>
            <person name="Schell T."/>
        </authorList>
    </citation>
    <scope>NUCLEOTIDE SEQUENCE</scope>
    <source>
        <strain evidence="7">M5</strain>
    </source>
</reference>
<feature type="domain" description="Lipase" evidence="6">
    <location>
        <begin position="43"/>
        <end position="329"/>
    </location>
</feature>
<sequence>MTPFPQWFIACVFLLGTSPVRSYVIDSQVADQVPDAYLANASSVFFNLYTRKNPLEPQILRLGDLESLQQSNYKPFLPTKMVAHGYNGDPGTFNSTKNEFLRRENCNFITIDWTELGSGIDYPLIIIRNIPLAASETGAFVEFLCENTGASLNSFHLIGFSLGAHVAGGAGAAIVSGKLPRITGLDPAAPGFSVNDTETRLDTTDADFVDIIHTNSGTLLQGGESMIEPIGHADFYPNGGQRQPGCLFTKSKEEDFQEDETRDCNHSRAVIYFDESINSQIGFQALQCDSLEEYLSGFCDGNPAALMGEPTSVTTRGIYYLITNDVEPFAMGQ</sequence>
<comment type="caution">
    <text evidence="7">The sequence shown here is derived from an EMBL/GenBank/DDBJ whole genome shotgun (WGS) entry which is preliminary data.</text>
</comment>
<evidence type="ECO:0000313" key="7">
    <source>
        <dbReference type="EMBL" id="CAH0111464.1"/>
    </source>
</evidence>
<evidence type="ECO:0000256" key="4">
    <source>
        <dbReference type="RuleBase" id="RU004262"/>
    </source>
</evidence>
<feature type="chain" id="PRO_5035230417" description="Lipase domain-containing protein" evidence="5">
    <location>
        <begin position="23"/>
        <end position="333"/>
    </location>
</feature>
<dbReference type="GO" id="GO:0016042">
    <property type="term" value="P:lipid catabolic process"/>
    <property type="evidence" value="ECO:0007669"/>
    <property type="project" value="TreeGrafter"/>
</dbReference>
<evidence type="ECO:0000256" key="1">
    <source>
        <dbReference type="ARBA" id="ARBA00004613"/>
    </source>
</evidence>
<evidence type="ECO:0000256" key="2">
    <source>
        <dbReference type="ARBA" id="ARBA00010701"/>
    </source>
</evidence>
<accession>A0A8J2S878</accession>
<dbReference type="Gene3D" id="3.40.50.1820">
    <property type="entry name" value="alpha/beta hydrolase"/>
    <property type="match status" value="1"/>
</dbReference>
<evidence type="ECO:0000256" key="3">
    <source>
        <dbReference type="ARBA" id="ARBA00022525"/>
    </source>
</evidence>
<gene>
    <name evidence="7" type="ORF">DGAL_LOCUS15110</name>
</gene>
<dbReference type="OrthoDB" id="199913at2759"/>
<dbReference type="GO" id="GO:0005615">
    <property type="term" value="C:extracellular space"/>
    <property type="evidence" value="ECO:0007669"/>
    <property type="project" value="TreeGrafter"/>
</dbReference>
<dbReference type="Pfam" id="PF00151">
    <property type="entry name" value="Lipase"/>
    <property type="match status" value="1"/>
</dbReference>
<dbReference type="FunFam" id="3.40.50.1820:FF:000122">
    <property type="entry name" value="Vitellogenin-3-like Protein"/>
    <property type="match status" value="1"/>
</dbReference>
<dbReference type="PANTHER" id="PTHR11610">
    <property type="entry name" value="LIPASE"/>
    <property type="match status" value="1"/>
</dbReference>
<evidence type="ECO:0000313" key="8">
    <source>
        <dbReference type="Proteomes" id="UP000789390"/>
    </source>
</evidence>
<comment type="similarity">
    <text evidence="2 4">Belongs to the AB hydrolase superfamily. Lipase family.</text>
</comment>
<keyword evidence="3" id="KW-0964">Secreted</keyword>
<proteinExistence type="inferred from homology"/>
<dbReference type="PANTHER" id="PTHR11610:SF190">
    <property type="entry name" value="VITELLOGENIN-3-LIKE PROTEIN"/>
    <property type="match status" value="1"/>
</dbReference>
<name>A0A8J2S878_9CRUS</name>
<evidence type="ECO:0000256" key="5">
    <source>
        <dbReference type="SAM" id="SignalP"/>
    </source>
</evidence>
<dbReference type="AlphaFoldDB" id="A0A8J2S878"/>
<dbReference type="CDD" id="cd00707">
    <property type="entry name" value="Pancreat_lipase_like"/>
    <property type="match status" value="1"/>
</dbReference>
<dbReference type="PRINTS" id="PR00821">
    <property type="entry name" value="TAGLIPASE"/>
</dbReference>
<dbReference type="GO" id="GO:0016298">
    <property type="term" value="F:lipase activity"/>
    <property type="evidence" value="ECO:0007669"/>
    <property type="project" value="InterPro"/>
</dbReference>
<dbReference type="SUPFAM" id="SSF53474">
    <property type="entry name" value="alpha/beta-Hydrolases"/>
    <property type="match status" value="1"/>
</dbReference>
<keyword evidence="5" id="KW-0732">Signal</keyword>
<dbReference type="InterPro" id="IPR033906">
    <property type="entry name" value="Lipase_N"/>
</dbReference>
<organism evidence="7 8">
    <name type="scientific">Daphnia galeata</name>
    <dbReference type="NCBI Taxonomy" id="27404"/>
    <lineage>
        <taxon>Eukaryota</taxon>
        <taxon>Metazoa</taxon>
        <taxon>Ecdysozoa</taxon>
        <taxon>Arthropoda</taxon>
        <taxon>Crustacea</taxon>
        <taxon>Branchiopoda</taxon>
        <taxon>Diplostraca</taxon>
        <taxon>Cladocera</taxon>
        <taxon>Anomopoda</taxon>
        <taxon>Daphniidae</taxon>
        <taxon>Daphnia</taxon>
    </lineage>
</organism>
<evidence type="ECO:0000259" key="6">
    <source>
        <dbReference type="Pfam" id="PF00151"/>
    </source>
</evidence>
<dbReference type="InterPro" id="IPR029058">
    <property type="entry name" value="AB_hydrolase_fold"/>
</dbReference>
<feature type="signal peptide" evidence="5">
    <location>
        <begin position="1"/>
        <end position="22"/>
    </location>
</feature>
<protein>
    <recommendedName>
        <fullName evidence="6">Lipase domain-containing protein</fullName>
    </recommendedName>
</protein>
<dbReference type="InterPro" id="IPR013818">
    <property type="entry name" value="Lipase"/>
</dbReference>
<dbReference type="EMBL" id="CAKKLH010000314">
    <property type="protein sequence ID" value="CAH0111464.1"/>
    <property type="molecule type" value="Genomic_DNA"/>
</dbReference>